<proteinExistence type="predicted"/>
<dbReference type="InterPro" id="IPR025517">
    <property type="entry name" value="DUF4405"/>
</dbReference>
<keyword evidence="1" id="KW-0472">Membrane</keyword>
<reference evidence="3 4" key="1">
    <citation type="submission" date="2017-02" db="EMBL/GenBank/DDBJ databases">
        <authorList>
            <person name="Peterson S.W."/>
        </authorList>
    </citation>
    <scope>NUCLEOTIDE SEQUENCE [LARGE SCALE GENOMIC DNA]</scope>
    <source>
        <strain evidence="3 4">ATCC 43854</strain>
    </source>
</reference>
<dbReference type="InterPro" id="IPR016174">
    <property type="entry name" value="Di-haem_cyt_TM"/>
</dbReference>
<sequence>MFIFGMDFELLLKEFVVKRYLRIVNFSAVVAFVLILLSGLQMEISGGADFYGISFANYMIWHCIIGIVFCGLVGFHLYLNRKAFQISKKKGAMKWLMNTFIVSALTRNRHFCCAAA</sequence>
<protein>
    <recommendedName>
        <fullName evidence="2">Flavinylation-associated cytochrome domain-containing protein</fullName>
    </recommendedName>
</protein>
<name>A0A1T4JTR3_9BACT</name>
<organism evidence="3 4">
    <name type="scientific">Fibrobacter intestinalis</name>
    <dbReference type="NCBI Taxonomy" id="28122"/>
    <lineage>
        <taxon>Bacteria</taxon>
        <taxon>Pseudomonadati</taxon>
        <taxon>Fibrobacterota</taxon>
        <taxon>Fibrobacteria</taxon>
        <taxon>Fibrobacterales</taxon>
        <taxon>Fibrobacteraceae</taxon>
        <taxon>Fibrobacter</taxon>
    </lineage>
</organism>
<dbReference type="GO" id="GO:0022904">
    <property type="term" value="P:respiratory electron transport chain"/>
    <property type="evidence" value="ECO:0007669"/>
    <property type="project" value="InterPro"/>
</dbReference>
<dbReference type="Proteomes" id="UP000190449">
    <property type="component" value="Unassembled WGS sequence"/>
</dbReference>
<dbReference type="AlphaFoldDB" id="A0A1T4JTR3"/>
<evidence type="ECO:0000259" key="2">
    <source>
        <dbReference type="Pfam" id="PF14358"/>
    </source>
</evidence>
<keyword evidence="1" id="KW-0812">Transmembrane</keyword>
<accession>A0A1T4JTR3</accession>
<feature type="transmembrane region" description="Helical" evidence="1">
    <location>
        <begin position="20"/>
        <end position="39"/>
    </location>
</feature>
<dbReference type="Pfam" id="PF14358">
    <property type="entry name" value="DUF4405"/>
    <property type="match status" value="1"/>
</dbReference>
<evidence type="ECO:0000313" key="3">
    <source>
        <dbReference type="EMBL" id="SJZ33602.1"/>
    </source>
</evidence>
<dbReference type="RefSeq" id="WP_143394457.1">
    <property type="nucleotide sequence ID" value="NZ_FUWU01000001.1"/>
</dbReference>
<keyword evidence="1" id="KW-1133">Transmembrane helix</keyword>
<dbReference type="EMBL" id="FUWU01000001">
    <property type="protein sequence ID" value="SJZ33602.1"/>
    <property type="molecule type" value="Genomic_DNA"/>
</dbReference>
<dbReference type="SUPFAM" id="SSF81342">
    <property type="entry name" value="Transmembrane di-heme cytochromes"/>
    <property type="match status" value="1"/>
</dbReference>
<evidence type="ECO:0000256" key="1">
    <source>
        <dbReference type="SAM" id="Phobius"/>
    </source>
</evidence>
<gene>
    <name evidence="3" type="ORF">SAMN02745108_00124</name>
</gene>
<dbReference type="GO" id="GO:0016020">
    <property type="term" value="C:membrane"/>
    <property type="evidence" value="ECO:0007669"/>
    <property type="project" value="InterPro"/>
</dbReference>
<evidence type="ECO:0000313" key="4">
    <source>
        <dbReference type="Proteomes" id="UP000190449"/>
    </source>
</evidence>
<feature type="transmembrane region" description="Helical" evidence="1">
    <location>
        <begin position="59"/>
        <end position="79"/>
    </location>
</feature>
<feature type="domain" description="Flavinylation-associated cytochrome" evidence="2">
    <location>
        <begin position="23"/>
        <end position="80"/>
    </location>
</feature>